<organism evidence="3 4">
    <name type="scientific">Macrosiphum euphorbiae</name>
    <name type="common">potato aphid</name>
    <dbReference type="NCBI Taxonomy" id="13131"/>
    <lineage>
        <taxon>Eukaryota</taxon>
        <taxon>Metazoa</taxon>
        <taxon>Ecdysozoa</taxon>
        <taxon>Arthropoda</taxon>
        <taxon>Hexapoda</taxon>
        <taxon>Insecta</taxon>
        <taxon>Pterygota</taxon>
        <taxon>Neoptera</taxon>
        <taxon>Paraneoptera</taxon>
        <taxon>Hemiptera</taxon>
        <taxon>Sternorrhyncha</taxon>
        <taxon>Aphidomorpha</taxon>
        <taxon>Aphidoidea</taxon>
        <taxon>Aphididae</taxon>
        <taxon>Macrosiphini</taxon>
        <taxon>Macrosiphum</taxon>
    </lineage>
</organism>
<dbReference type="PANTHER" id="PTHR47331:SF5">
    <property type="entry name" value="RIBONUCLEASE H"/>
    <property type="match status" value="1"/>
</dbReference>
<dbReference type="SUPFAM" id="SSF56672">
    <property type="entry name" value="DNA/RNA polymerases"/>
    <property type="match status" value="1"/>
</dbReference>
<dbReference type="Pfam" id="PF03564">
    <property type="entry name" value="DUF1759"/>
    <property type="match status" value="1"/>
</dbReference>
<dbReference type="EMBL" id="CARXXK010000002">
    <property type="protein sequence ID" value="CAI6356163.1"/>
    <property type="molecule type" value="Genomic_DNA"/>
</dbReference>
<dbReference type="PROSITE" id="PS50994">
    <property type="entry name" value="INTEGRASE"/>
    <property type="match status" value="1"/>
</dbReference>
<feature type="compositionally biased region" description="Polar residues" evidence="1">
    <location>
        <begin position="380"/>
        <end position="394"/>
    </location>
</feature>
<dbReference type="InterPro" id="IPR008042">
    <property type="entry name" value="Retrotrans_Pao"/>
</dbReference>
<evidence type="ECO:0000256" key="1">
    <source>
        <dbReference type="SAM" id="MobiDB-lite"/>
    </source>
</evidence>
<dbReference type="InterPro" id="IPR012337">
    <property type="entry name" value="RNaseH-like_sf"/>
</dbReference>
<dbReference type="GO" id="GO:0015074">
    <property type="term" value="P:DNA integration"/>
    <property type="evidence" value="ECO:0007669"/>
    <property type="project" value="InterPro"/>
</dbReference>
<dbReference type="Gene3D" id="3.30.420.10">
    <property type="entry name" value="Ribonuclease H-like superfamily/Ribonuclease H"/>
    <property type="match status" value="1"/>
</dbReference>
<dbReference type="GO" id="GO:0071897">
    <property type="term" value="P:DNA biosynthetic process"/>
    <property type="evidence" value="ECO:0007669"/>
    <property type="project" value="UniProtKB-ARBA"/>
</dbReference>
<evidence type="ECO:0000313" key="3">
    <source>
        <dbReference type="EMBL" id="CAI6356163.1"/>
    </source>
</evidence>
<dbReference type="Pfam" id="PF18701">
    <property type="entry name" value="DUF5641"/>
    <property type="match status" value="1"/>
</dbReference>
<proteinExistence type="predicted"/>
<feature type="region of interest" description="Disordered" evidence="1">
    <location>
        <begin position="352"/>
        <end position="395"/>
    </location>
</feature>
<dbReference type="Proteomes" id="UP001160148">
    <property type="component" value="Unassembled WGS sequence"/>
</dbReference>
<dbReference type="InterPro" id="IPR005312">
    <property type="entry name" value="DUF1759"/>
</dbReference>
<sequence>MSDEEIKTRNIRLKQRATAKRDLAASHIRRLHASTTAAGNDPTARSLVMTAVQDLNNWWSQYSVESDALLNVMVELDEIDQFSPDADAAVYALVVEIKSTVNSYEQEASKSSKDSQPVTQISDTALIANPAEDHQSVTQTSNAAILPKTVSVMETQSSSRVSGPPSSDASFRPQVSMRLPEIPLPKFDGDLRSWPDFRDRFVDLVIRNTDIDSDSTRFYYLLGCLQADAGEVLKGIPVTKDTFQLAWNTLVKSYDKPRKLASSIIEGFLVAPVSTSESLVDLKRFLSVFDEGLAILESLHLPDLCSFLLFTIASKSLPTHTRRLFESDNSSEYPSVDSVLEFVKNRVRVLENAGGTSGPGKSFGGSNKKPNPGPMKHYNRPSTSQTALVSSVKTQKPKATESDRCRCCGGAHALKDCAKFLGLSVDDRYQIVCSHRLCLVCFESGHMSYKCKSSCSVCKRRHHGLLHKDPSTSDPSSKVPKVAMFVSHQNQLPSVVLATALLHVQDVAGSPQTVRALIDGGSQISAISANCCQRLGLRAAKWTLPVTGLSELPVPSVLGIVDLHIQPRDSSQSSMPVRAWVLSSITSDMPTSKLPSTVRERCGNLSLADPLFDVPAPVEILLGADIYPMVWSHETVSLGHGYPTAFSSIFGWAIVGPLQYIKAPNPRALPVQISSSVESLMERFWNVEEPLRNPVEEAAPPVFTQEGQCEEIFLSEMYKNSKGQYMVPLPFRDGQPSSFPGMRQIAVNRLLQLERKLSRDPVLYDNYRKFMEEYESLGHMSEADSSGVYYIPHHAVYKAEGENMKLRVVFDASARCRSGSSLNERLHVGPKLQQDIVDVLTGFRVHSVAFTTDICKMYRQIWVLEKYRGYQHILWRNSPQLQIREYTLNTVTYGVNSAPYLALRVLRHIADHDCEEVPEVSKALKSQTYMDDICVGAPSLECALSLKSDLIKTLSRSGLMLKKWSSNEPRLLSGLPLEDLAGDPLTFDRGDGIPVLGMQWRPTADHFAYDITAIKSVLSKRGVLSVIARIFDPLGFLSPVIFHAKCIMQRLWSAQTSWDEPLPPVIAKEWQQFMDMLGWLAEIRIPRCIGGSTGIEYSLCGFCDASERGYAAVLYLRVTDPSQKVNVYLLGAKTKLAPLKTTTIPRLELCGAVLLASWLSRMHRILEAHMKISGVYAWSDSTIVLSWLLNPHVALKVFVSNRVHHIKTLLPVCKWAHVRSEENPADCASRGLTPAEIVNAQLYWSGPEFLRFAVDHWDLHPTTIPGDQLPEVHPVSLVITTPIRKGEWFTRFSSYSIMIRVIARLRRFILRCRRQETVSGHLTRSELDEALYVAVKCTQECMLSSLLRELSSGSSVSSRVYAKLSPFIDEFGVIRVGGRLQNAMCSWDRKHPILLPKESHLSALIARHCHLSACHARSRLLITLINSRFWIMGVRRVAYKAIKSCITCVKLDAVNPQPKMADLPVSRVQACRAFTAVGIDYAGPLSMRETKLRKAREYKVYIALFVCMSTKAIHLEVVLDLSTDAFLAALDRFVARRGVPTSIHSDCGTNFVGAARKLKELINSPSSRDQCSSRLMCHWNFNPPSAPHFGGLWEAAVKSTKSLLTRSLGAQTWTLEEFSTILCRVEAALNSRPLTPVTPDPEDLDCLTPGHFLIGQPLMSVPEEELCGKPMNLQRRWKLLQQTFQTFWRRWSSEYLNTLQARSRWLSSQENMKVGDMVVIKDGTAPPLLWRLGRILEVMPSKDCRGRYRNGRGVSIDVREIATDNRSGRRLRHGRRPGQRRWRRVASLVGPLSTPHAYYYNL</sequence>
<dbReference type="GO" id="GO:0042575">
    <property type="term" value="C:DNA polymerase complex"/>
    <property type="evidence" value="ECO:0007669"/>
    <property type="project" value="UniProtKB-ARBA"/>
</dbReference>
<dbReference type="SUPFAM" id="SSF53098">
    <property type="entry name" value="Ribonuclease H-like"/>
    <property type="match status" value="1"/>
</dbReference>
<protein>
    <recommendedName>
        <fullName evidence="2">Integrase catalytic domain-containing protein</fullName>
    </recommendedName>
</protein>
<dbReference type="PANTHER" id="PTHR47331">
    <property type="entry name" value="PHD-TYPE DOMAIN-CONTAINING PROTEIN"/>
    <property type="match status" value="1"/>
</dbReference>
<dbReference type="GO" id="GO:0003676">
    <property type="term" value="F:nucleic acid binding"/>
    <property type="evidence" value="ECO:0007669"/>
    <property type="project" value="InterPro"/>
</dbReference>
<dbReference type="InterPro" id="IPR043502">
    <property type="entry name" value="DNA/RNA_pol_sf"/>
</dbReference>
<name>A0AAV0WK01_9HEMI</name>
<accession>A0AAV0WK01</accession>
<dbReference type="Pfam" id="PF05380">
    <property type="entry name" value="Peptidase_A17"/>
    <property type="match status" value="1"/>
</dbReference>
<dbReference type="InterPro" id="IPR036397">
    <property type="entry name" value="RNaseH_sf"/>
</dbReference>
<dbReference type="InterPro" id="IPR040676">
    <property type="entry name" value="DUF5641"/>
</dbReference>
<dbReference type="InterPro" id="IPR001584">
    <property type="entry name" value="Integrase_cat-core"/>
</dbReference>
<gene>
    <name evidence="3" type="ORF">MEUPH1_LOCUS11922</name>
</gene>
<comment type="caution">
    <text evidence="3">The sequence shown here is derived from an EMBL/GenBank/DDBJ whole genome shotgun (WGS) entry which is preliminary data.</text>
</comment>
<feature type="domain" description="Integrase catalytic" evidence="2">
    <location>
        <begin position="1460"/>
        <end position="1657"/>
    </location>
</feature>
<evidence type="ECO:0000313" key="4">
    <source>
        <dbReference type="Proteomes" id="UP001160148"/>
    </source>
</evidence>
<evidence type="ECO:0000259" key="2">
    <source>
        <dbReference type="PROSITE" id="PS50994"/>
    </source>
</evidence>
<keyword evidence="4" id="KW-1185">Reference proteome</keyword>
<reference evidence="3 4" key="1">
    <citation type="submission" date="2023-01" db="EMBL/GenBank/DDBJ databases">
        <authorList>
            <person name="Whitehead M."/>
        </authorList>
    </citation>
    <scope>NUCLEOTIDE SEQUENCE [LARGE SCALE GENOMIC DNA]</scope>
</reference>